<protein>
    <submittedName>
        <fullName evidence="1">Uncharacterized protein</fullName>
    </submittedName>
</protein>
<dbReference type="RefSeq" id="WP_189032047.1">
    <property type="nucleotide sequence ID" value="NZ_BMKR01000052.1"/>
</dbReference>
<name>A0A917D5C2_9BACL</name>
<reference evidence="1" key="2">
    <citation type="submission" date="2020-09" db="EMBL/GenBank/DDBJ databases">
        <authorList>
            <person name="Sun Q."/>
            <person name="Zhou Y."/>
        </authorList>
    </citation>
    <scope>NUCLEOTIDE SEQUENCE</scope>
    <source>
        <strain evidence="1">CGMCC 1.16134</strain>
    </source>
</reference>
<proteinExistence type="predicted"/>
<evidence type="ECO:0000313" key="2">
    <source>
        <dbReference type="Proteomes" id="UP000637643"/>
    </source>
</evidence>
<evidence type="ECO:0000313" key="1">
    <source>
        <dbReference type="EMBL" id="GGG11216.1"/>
    </source>
</evidence>
<dbReference type="AlphaFoldDB" id="A0A917D5C2"/>
<accession>A0A917D5C2</accession>
<reference evidence="1" key="1">
    <citation type="journal article" date="2014" name="Int. J. Syst. Evol. Microbiol.">
        <title>Complete genome sequence of Corynebacterium casei LMG S-19264T (=DSM 44701T), isolated from a smear-ripened cheese.</title>
        <authorList>
            <consortium name="US DOE Joint Genome Institute (JGI-PGF)"/>
            <person name="Walter F."/>
            <person name="Albersmeier A."/>
            <person name="Kalinowski J."/>
            <person name="Ruckert C."/>
        </authorList>
    </citation>
    <scope>NUCLEOTIDE SEQUENCE</scope>
    <source>
        <strain evidence="1">CGMCC 1.16134</strain>
    </source>
</reference>
<dbReference type="EMBL" id="BMKR01000052">
    <property type="protein sequence ID" value="GGG11216.1"/>
    <property type="molecule type" value="Genomic_DNA"/>
</dbReference>
<organism evidence="1 2">
    <name type="scientific">Paenibacillus albidus</name>
    <dbReference type="NCBI Taxonomy" id="2041023"/>
    <lineage>
        <taxon>Bacteria</taxon>
        <taxon>Bacillati</taxon>
        <taxon>Bacillota</taxon>
        <taxon>Bacilli</taxon>
        <taxon>Bacillales</taxon>
        <taxon>Paenibacillaceae</taxon>
        <taxon>Paenibacillus</taxon>
    </lineage>
</organism>
<comment type="caution">
    <text evidence="1">The sequence shown here is derived from an EMBL/GenBank/DDBJ whole genome shotgun (WGS) entry which is preliminary data.</text>
</comment>
<dbReference type="Proteomes" id="UP000637643">
    <property type="component" value="Unassembled WGS sequence"/>
</dbReference>
<keyword evidence="2" id="KW-1185">Reference proteome</keyword>
<sequence length="163" mass="17522">MKKMIWLGAAVVLVFALVFKLNDRGSSTQTLTATEAPSAQEAAPTAAPDESVIISGEITGPAGGKELSIWMIGGGSNNFGQESWEQGETISFSVTSEQDQKLEIGIMSIATEEVFTETLQTGTGTVDIEVPENGDYRIYIKNHSPDRADFVIKLNKELLSPLV</sequence>
<gene>
    <name evidence="1" type="ORF">GCM10010912_64550</name>
</gene>